<comment type="caution">
    <text evidence="5">The sequence shown here is derived from an EMBL/GenBank/DDBJ whole genome shotgun (WGS) entry which is preliminary data.</text>
</comment>
<evidence type="ECO:0000256" key="1">
    <source>
        <dbReference type="ARBA" id="ARBA00005725"/>
    </source>
</evidence>
<name>A0A084G0A4_PSEDA</name>
<dbReference type="Gene3D" id="3.90.25.10">
    <property type="entry name" value="UDP-galactose 4-epimerase, domain 1"/>
    <property type="match status" value="1"/>
</dbReference>
<accession>A0A084G0A4</accession>
<dbReference type="AlphaFoldDB" id="A0A084G0A4"/>
<dbReference type="Proteomes" id="UP000028545">
    <property type="component" value="Unassembled WGS sequence"/>
</dbReference>
<dbReference type="KEGG" id="sapo:SAPIO_CDS8085"/>
<keyword evidence="2" id="KW-0521">NADP</keyword>
<sequence>MAITVGLAGITGKFGTLLATHLLKNPNVSLRGYARDTSKVRPSIVSSPAVQLYQGDAYNETQIKSFVDGCDVVICAYLGDDKLMIEGQKLLIDACEGAGVPRYIAGDWCLDYTKLQLGELFPKDPMKHVKAYLETKKTVKGVHILVGGFVDVVLRPLFLWDGKTQTIRYWGDGSEVWEFTSYENAAEYTAAVAADQEAVGVVRLLGDRKTIKEIASSFEKVYGISPKLECLGSQEQLKNRMETLRTQDPQDVFKYIFWYFTYYTINGSALVGPEVDNARYPQIKPETLEGYLRKRPVEQLGSAFASLS</sequence>
<dbReference type="OMA" id="PMIHVKA"/>
<gene>
    <name evidence="5" type="ORF">SAPIO_CDS8085</name>
</gene>
<comment type="similarity">
    <text evidence="1">Belongs to the NmrA-type oxidoreductase family. Isoflavone reductase subfamily.</text>
</comment>
<evidence type="ECO:0000259" key="4">
    <source>
        <dbReference type="Pfam" id="PF13460"/>
    </source>
</evidence>
<evidence type="ECO:0000313" key="6">
    <source>
        <dbReference type="Proteomes" id="UP000028545"/>
    </source>
</evidence>
<dbReference type="RefSeq" id="XP_016640565.1">
    <property type="nucleotide sequence ID" value="XM_016789796.1"/>
</dbReference>
<dbReference type="SUPFAM" id="SSF51735">
    <property type="entry name" value="NAD(P)-binding Rossmann-fold domains"/>
    <property type="match status" value="1"/>
</dbReference>
<protein>
    <submittedName>
        <fullName evidence="5">NmrA-like family protein</fullName>
    </submittedName>
</protein>
<dbReference type="InterPro" id="IPR051609">
    <property type="entry name" value="NmrA/Isoflavone_reductase-like"/>
</dbReference>
<reference evidence="5 6" key="1">
    <citation type="journal article" date="2014" name="Genome Announc.">
        <title>Draft genome sequence of the pathogenic fungus Scedosporium apiospermum.</title>
        <authorList>
            <person name="Vandeputte P."/>
            <person name="Ghamrawi S."/>
            <person name="Rechenmann M."/>
            <person name="Iltis A."/>
            <person name="Giraud S."/>
            <person name="Fleury M."/>
            <person name="Thornton C."/>
            <person name="Delhaes L."/>
            <person name="Meyer W."/>
            <person name="Papon N."/>
            <person name="Bouchara J.P."/>
        </authorList>
    </citation>
    <scope>NUCLEOTIDE SEQUENCE [LARGE SCALE GENOMIC DNA]</scope>
    <source>
        <strain evidence="5 6">IHEM 14462</strain>
    </source>
</reference>
<dbReference type="OrthoDB" id="419598at2759"/>
<dbReference type="InterPro" id="IPR036291">
    <property type="entry name" value="NAD(P)-bd_dom_sf"/>
</dbReference>
<keyword evidence="6" id="KW-1185">Reference proteome</keyword>
<dbReference type="PANTHER" id="PTHR47706">
    <property type="entry name" value="NMRA-LIKE FAMILY PROTEIN"/>
    <property type="match status" value="1"/>
</dbReference>
<dbReference type="InterPro" id="IPR016040">
    <property type="entry name" value="NAD(P)-bd_dom"/>
</dbReference>
<dbReference type="EMBL" id="JOWA01000120">
    <property type="protein sequence ID" value="KEZ40766.1"/>
    <property type="molecule type" value="Genomic_DNA"/>
</dbReference>
<dbReference type="GO" id="GO:0016491">
    <property type="term" value="F:oxidoreductase activity"/>
    <property type="evidence" value="ECO:0007669"/>
    <property type="project" value="UniProtKB-KW"/>
</dbReference>
<dbReference type="PANTHER" id="PTHR47706:SF9">
    <property type="entry name" value="NMRA-LIKE DOMAIN-CONTAINING PROTEIN-RELATED"/>
    <property type="match status" value="1"/>
</dbReference>
<proteinExistence type="inferred from homology"/>
<evidence type="ECO:0000313" key="5">
    <source>
        <dbReference type="EMBL" id="KEZ40766.1"/>
    </source>
</evidence>
<feature type="domain" description="NAD(P)-binding" evidence="4">
    <location>
        <begin position="9"/>
        <end position="194"/>
    </location>
</feature>
<evidence type="ECO:0000256" key="3">
    <source>
        <dbReference type="ARBA" id="ARBA00023002"/>
    </source>
</evidence>
<dbReference type="Pfam" id="PF13460">
    <property type="entry name" value="NAD_binding_10"/>
    <property type="match status" value="1"/>
</dbReference>
<evidence type="ECO:0000256" key="2">
    <source>
        <dbReference type="ARBA" id="ARBA00022857"/>
    </source>
</evidence>
<dbReference type="HOGENOM" id="CLU_079104_1_1_1"/>
<dbReference type="GeneID" id="27727157"/>
<keyword evidence="3" id="KW-0560">Oxidoreductase</keyword>
<organism evidence="5 6">
    <name type="scientific">Pseudallescheria apiosperma</name>
    <name type="common">Scedosporium apiospermum</name>
    <dbReference type="NCBI Taxonomy" id="563466"/>
    <lineage>
        <taxon>Eukaryota</taxon>
        <taxon>Fungi</taxon>
        <taxon>Dikarya</taxon>
        <taxon>Ascomycota</taxon>
        <taxon>Pezizomycotina</taxon>
        <taxon>Sordariomycetes</taxon>
        <taxon>Hypocreomycetidae</taxon>
        <taxon>Microascales</taxon>
        <taxon>Microascaceae</taxon>
        <taxon>Scedosporium</taxon>
    </lineage>
</organism>
<dbReference type="VEuPathDB" id="FungiDB:SAPIO_CDS8085"/>
<dbReference type="Gene3D" id="3.40.50.720">
    <property type="entry name" value="NAD(P)-binding Rossmann-like Domain"/>
    <property type="match status" value="1"/>
</dbReference>